<organism evidence="1 2">
    <name type="scientific">Halteria grandinella</name>
    <dbReference type="NCBI Taxonomy" id="5974"/>
    <lineage>
        <taxon>Eukaryota</taxon>
        <taxon>Sar</taxon>
        <taxon>Alveolata</taxon>
        <taxon>Ciliophora</taxon>
        <taxon>Intramacronucleata</taxon>
        <taxon>Spirotrichea</taxon>
        <taxon>Stichotrichia</taxon>
        <taxon>Sporadotrichida</taxon>
        <taxon>Halteriidae</taxon>
        <taxon>Halteria</taxon>
    </lineage>
</organism>
<name>A0A8J8T9W3_HALGN</name>
<proteinExistence type="predicted"/>
<gene>
    <name evidence="1" type="ORF">FGO68_gene8251</name>
</gene>
<keyword evidence="2" id="KW-1185">Reference proteome</keyword>
<dbReference type="AlphaFoldDB" id="A0A8J8T9W3"/>
<accession>A0A8J8T9W3</accession>
<evidence type="ECO:0000313" key="1">
    <source>
        <dbReference type="EMBL" id="TNV87917.1"/>
    </source>
</evidence>
<protein>
    <submittedName>
        <fullName evidence="1">Uncharacterized protein</fullName>
    </submittedName>
</protein>
<comment type="caution">
    <text evidence="1">The sequence shown here is derived from an EMBL/GenBank/DDBJ whole genome shotgun (WGS) entry which is preliminary data.</text>
</comment>
<sequence length="66" mass="7686">MVYLLHSRGWRRRQDGHLFIIAGNLQQISLPPSQVLLQHSHSKLPQAKLILCLQPLTLRMNHQQLL</sequence>
<reference evidence="1" key="1">
    <citation type="submission" date="2019-06" db="EMBL/GenBank/DDBJ databases">
        <authorList>
            <person name="Zheng W."/>
        </authorList>
    </citation>
    <scope>NUCLEOTIDE SEQUENCE</scope>
    <source>
        <strain evidence="1">QDHG01</strain>
    </source>
</reference>
<dbReference type="EMBL" id="RRYP01000150">
    <property type="protein sequence ID" value="TNV87917.1"/>
    <property type="molecule type" value="Genomic_DNA"/>
</dbReference>
<evidence type="ECO:0000313" key="2">
    <source>
        <dbReference type="Proteomes" id="UP000785679"/>
    </source>
</evidence>
<dbReference type="Proteomes" id="UP000785679">
    <property type="component" value="Unassembled WGS sequence"/>
</dbReference>